<keyword evidence="1" id="KW-0812">Transmembrane</keyword>
<feature type="transmembrane region" description="Helical" evidence="1">
    <location>
        <begin position="355"/>
        <end position="374"/>
    </location>
</feature>
<reference evidence="2 3" key="1">
    <citation type="journal article" date="2016" name="Nat. Commun.">
        <title>Thousands of microbial genomes shed light on interconnected biogeochemical processes in an aquifer system.</title>
        <authorList>
            <person name="Anantharaman K."/>
            <person name="Brown C.T."/>
            <person name="Hug L.A."/>
            <person name="Sharon I."/>
            <person name="Castelle C.J."/>
            <person name="Probst A.J."/>
            <person name="Thomas B.C."/>
            <person name="Singh A."/>
            <person name="Wilkins M.J."/>
            <person name="Karaoz U."/>
            <person name="Brodie E.L."/>
            <person name="Williams K.H."/>
            <person name="Hubbard S.S."/>
            <person name="Banfield J.F."/>
        </authorList>
    </citation>
    <scope>NUCLEOTIDE SEQUENCE [LARGE SCALE GENOMIC DNA]</scope>
</reference>
<feature type="transmembrane region" description="Helical" evidence="1">
    <location>
        <begin position="142"/>
        <end position="169"/>
    </location>
</feature>
<feature type="transmembrane region" description="Helical" evidence="1">
    <location>
        <begin position="76"/>
        <end position="97"/>
    </location>
</feature>
<keyword evidence="1" id="KW-1133">Transmembrane helix</keyword>
<gene>
    <name evidence="2" type="ORF">A3H40_04230</name>
</gene>
<feature type="transmembrane region" description="Helical" evidence="1">
    <location>
        <begin position="104"/>
        <end position="122"/>
    </location>
</feature>
<evidence type="ECO:0000313" key="2">
    <source>
        <dbReference type="EMBL" id="OGE72424.1"/>
    </source>
</evidence>
<evidence type="ECO:0000313" key="3">
    <source>
        <dbReference type="Proteomes" id="UP000177057"/>
    </source>
</evidence>
<organism evidence="2 3">
    <name type="scientific">Candidatus Daviesbacteria bacterium RIFCSPLOWO2_02_FULL_38_15</name>
    <dbReference type="NCBI Taxonomy" id="1797794"/>
    <lineage>
        <taxon>Bacteria</taxon>
        <taxon>Candidatus Daviesiibacteriota</taxon>
    </lineage>
</organism>
<comment type="caution">
    <text evidence="2">The sequence shown here is derived from an EMBL/GenBank/DDBJ whole genome shotgun (WGS) entry which is preliminary data.</text>
</comment>
<evidence type="ECO:0000256" key="1">
    <source>
        <dbReference type="SAM" id="Phobius"/>
    </source>
</evidence>
<accession>A0A1F5N460</accession>
<feature type="transmembrane region" description="Helical" evidence="1">
    <location>
        <begin position="176"/>
        <end position="193"/>
    </location>
</feature>
<name>A0A1F5N460_9BACT</name>
<evidence type="ECO:0008006" key="4">
    <source>
        <dbReference type="Google" id="ProtNLM"/>
    </source>
</evidence>
<proteinExistence type="predicted"/>
<dbReference type="Proteomes" id="UP000177057">
    <property type="component" value="Unassembled WGS sequence"/>
</dbReference>
<protein>
    <recommendedName>
        <fullName evidence="4">Glycosyltransferase RgtA/B/C/D-like domain-containing protein</fullName>
    </recommendedName>
</protein>
<feature type="transmembrane region" description="Helical" evidence="1">
    <location>
        <begin position="222"/>
        <end position="246"/>
    </location>
</feature>
<sequence length="386" mass="44443">MSRQIRDFFILALLTLGVTLLVWLPHLLSVQDFWGLNFSQGFSTIYRNFDGLEYVIIAKTFYNVQAITDLHQSLPAAYFASHFPGFSILIALFAPFLGYLKSMLFVSVLSTILSVWAFYALLQDFNLSDHPLFLSSLFLILPARWLIVHSVGSSEPTFILFIILTVYFFMKFEQSFKLPYIFLAGVFGFLAQITRPPAILLFFALLLYVLGKLIIKRTSIPITQIISTIIPLLLIPTGLLLIFYWYSISYQDFFAYFHSGDNIHLTFPPFQVFNKYQFWVGDIWLEDIVYIFILGFLGGVYLLKKKLYPLAYFVLTYLAASTLIAHRDISRYVLPITPFVLIAFEKVLTSREFRIILPIIALAIYLYAQNFLLLNTAPIANLNSFK</sequence>
<feature type="transmembrane region" description="Helical" evidence="1">
    <location>
        <begin position="283"/>
        <end position="303"/>
    </location>
</feature>
<feature type="transmembrane region" description="Helical" evidence="1">
    <location>
        <begin position="199"/>
        <end position="215"/>
    </location>
</feature>
<keyword evidence="1" id="KW-0472">Membrane</keyword>
<dbReference type="AlphaFoldDB" id="A0A1F5N460"/>
<dbReference type="EMBL" id="MFDV01000008">
    <property type="protein sequence ID" value="OGE72424.1"/>
    <property type="molecule type" value="Genomic_DNA"/>
</dbReference>
<feature type="transmembrane region" description="Helical" evidence="1">
    <location>
        <begin position="310"/>
        <end position="326"/>
    </location>
</feature>
<dbReference type="STRING" id="1797794.A3H40_04230"/>
<feature type="transmembrane region" description="Helical" evidence="1">
    <location>
        <begin position="332"/>
        <end position="348"/>
    </location>
</feature>